<protein>
    <submittedName>
        <fullName evidence="1">Uncharacterized protein</fullName>
    </submittedName>
</protein>
<dbReference type="EMBL" id="KV417636">
    <property type="protein sequence ID" value="KZP13238.1"/>
    <property type="molecule type" value="Genomic_DNA"/>
</dbReference>
<evidence type="ECO:0000313" key="1">
    <source>
        <dbReference type="EMBL" id="KZP13238.1"/>
    </source>
</evidence>
<gene>
    <name evidence="1" type="ORF">FIBSPDRAFT_869540</name>
</gene>
<accession>A0A166C309</accession>
<name>A0A166C309_9AGAM</name>
<reference evidence="1 2" key="1">
    <citation type="journal article" date="2016" name="Mol. Biol. Evol.">
        <title>Comparative Genomics of Early-Diverging Mushroom-Forming Fungi Provides Insights into the Origins of Lignocellulose Decay Capabilities.</title>
        <authorList>
            <person name="Nagy L.G."/>
            <person name="Riley R."/>
            <person name="Tritt A."/>
            <person name="Adam C."/>
            <person name="Daum C."/>
            <person name="Floudas D."/>
            <person name="Sun H."/>
            <person name="Yadav J.S."/>
            <person name="Pangilinan J."/>
            <person name="Larsson K.H."/>
            <person name="Matsuura K."/>
            <person name="Barry K."/>
            <person name="Labutti K."/>
            <person name="Kuo R."/>
            <person name="Ohm R.A."/>
            <person name="Bhattacharya S.S."/>
            <person name="Shirouzu T."/>
            <person name="Yoshinaga Y."/>
            <person name="Martin F.M."/>
            <person name="Grigoriev I.V."/>
            <person name="Hibbett D.S."/>
        </authorList>
    </citation>
    <scope>NUCLEOTIDE SEQUENCE [LARGE SCALE GENOMIC DNA]</scope>
    <source>
        <strain evidence="1 2">CBS 109695</strain>
    </source>
</reference>
<organism evidence="1 2">
    <name type="scientific">Athelia psychrophila</name>
    <dbReference type="NCBI Taxonomy" id="1759441"/>
    <lineage>
        <taxon>Eukaryota</taxon>
        <taxon>Fungi</taxon>
        <taxon>Dikarya</taxon>
        <taxon>Basidiomycota</taxon>
        <taxon>Agaricomycotina</taxon>
        <taxon>Agaricomycetes</taxon>
        <taxon>Agaricomycetidae</taxon>
        <taxon>Atheliales</taxon>
        <taxon>Atheliaceae</taxon>
        <taxon>Athelia</taxon>
    </lineage>
</organism>
<dbReference type="AlphaFoldDB" id="A0A166C309"/>
<sequence>MLTCVAEPQLSHRMPVPNSNLHAILPSTCAHCARISYHALPTYHHTHTDYPT</sequence>
<dbReference type="Proteomes" id="UP000076532">
    <property type="component" value="Unassembled WGS sequence"/>
</dbReference>
<proteinExistence type="predicted"/>
<keyword evidence="2" id="KW-1185">Reference proteome</keyword>
<evidence type="ECO:0000313" key="2">
    <source>
        <dbReference type="Proteomes" id="UP000076532"/>
    </source>
</evidence>